<gene>
    <name evidence="1" type="primary">Vigan.10G017200</name>
    <name evidence="1" type="ORF">VIGAN_10017200</name>
</gene>
<dbReference type="AlphaFoldDB" id="A0A0S3T0X5"/>
<evidence type="ECO:0000313" key="2">
    <source>
        <dbReference type="Proteomes" id="UP000291084"/>
    </source>
</evidence>
<feature type="non-terminal residue" evidence="1">
    <location>
        <position position="1"/>
    </location>
</feature>
<reference evidence="1 2" key="1">
    <citation type="journal article" date="2015" name="Sci. Rep.">
        <title>The power of single molecule real-time sequencing technology in the de novo assembly of a eukaryotic genome.</title>
        <authorList>
            <person name="Sakai H."/>
            <person name="Naito K."/>
            <person name="Ogiso-Tanaka E."/>
            <person name="Takahashi Y."/>
            <person name="Iseki K."/>
            <person name="Muto C."/>
            <person name="Satou K."/>
            <person name="Teruya K."/>
            <person name="Shiroma A."/>
            <person name="Shimoji M."/>
            <person name="Hirano T."/>
            <person name="Itoh T."/>
            <person name="Kaga A."/>
            <person name="Tomooka N."/>
        </authorList>
    </citation>
    <scope>NUCLEOTIDE SEQUENCE [LARGE SCALE GENOMIC DNA]</scope>
    <source>
        <strain evidence="2">cv. Shumari</strain>
    </source>
</reference>
<protein>
    <submittedName>
        <fullName evidence="1">Uncharacterized protein</fullName>
    </submittedName>
</protein>
<organism evidence="1 2">
    <name type="scientific">Vigna angularis var. angularis</name>
    <dbReference type="NCBI Taxonomy" id="157739"/>
    <lineage>
        <taxon>Eukaryota</taxon>
        <taxon>Viridiplantae</taxon>
        <taxon>Streptophyta</taxon>
        <taxon>Embryophyta</taxon>
        <taxon>Tracheophyta</taxon>
        <taxon>Spermatophyta</taxon>
        <taxon>Magnoliopsida</taxon>
        <taxon>eudicotyledons</taxon>
        <taxon>Gunneridae</taxon>
        <taxon>Pentapetalae</taxon>
        <taxon>rosids</taxon>
        <taxon>fabids</taxon>
        <taxon>Fabales</taxon>
        <taxon>Fabaceae</taxon>
        <taxon>Papilionoideae</taxon>
        <taxon>50 kb inversion clade</taxon>
        <taxon>NPAAA clade</taxon>
        <taxon>indigoferoid/millettioid clade</taxon>
        <taxon>Phaseoleae</taxon>
        <taxon>Vigna</taxon>
    </lineage>
</organism>
<accession>A0A0S3T0X5</accession>
<proteinExistence type="predicted"/>
<dbReference type="EMBL" id="AP015043">
    <property type="protein sequence ID" value="BAT98824.1"/>
    <property type="molecule type" value="Genomic_DNA"/>
</dbReference>
<evidence type="ECO:0000313" key="1">
    <source>
        <dbReference type="EMBL" id="BAT98824.1"/>
    </source>
</evidence>
<sequence length="101" mass="11716">PSLHLQASHGFLSLLKTFQLFSSFNLQLLQRRTEHPSRETATSISYYCQTQKLLGIWLKHLKNLLTSFVAKKNEVKLLREINFPILGGKLDNLWQSLKDSF</sequence>
<name>A0A0S3T0X5_PHAAN</name>
<keyword evidence="2" id="KW-1185">Reference proteome</keyword>
<dbReference type="Proteomes" id="UP000291084">
    <property type="component" value="Chromosome 10"/>
</dbReference>